<dbReference type="PROSITE" id="PS51084">
    <property type="entry name" value="HIT_2"/>
    <property type="match status" value="1"/>
</dbReference>
<feature type="domain" description="HIT" evidence="2">
    <location>
        <begin position="1"/>
        <end position="75"/>
    </location>
</feature>
<protein>
    <recommendedName>
        <fullName evidence="2">HIT domain-containing protein</fullName>
    </recommendedName>
</protein>
<sequence length="75" mass="8528">MPIAEGHTQVIPKYHAKTLADLPDEYLADIGPVIKKIALSTGVEQYNIVQNNGKMAFQESYPTHLQMFYLHLTHF</sequence>
<dbReference type="SUPFAM" id="SSF54197">
    <property type="entry name" value="HIT-like"/>
    <property type="match status" value="1"/>
</dbReference>
<comment type="caution">
    <text evidence="3">The sequence shown here is derived from an EMBL/GenBank/DDBJ whole genome shotgun (WGS) entry which is preliminary data.</text>
</comment>
<dbReference type="EMBL" id="JBANRG010000043">
    <property type="protein sequence ID" value="KAK7446718.1"/>
    <property type="molecule type" value="Genomic_DNA"/>
</dbReference>
<reference evidence="3 4" key="1">
    <citation type="submission" date="2024-01" db="EMBL/GenBank/DDBJ databases">
        <title>A draft genome for the cacao thread blight pathogen Marasmiellus scandens.</title>
        <authorList>
            <person name="Baruah I.K."/>
            <person name="Leung J."/>
            <person name="Bukari Y."/>
            <person name="Amoako-Attah I."/>
            <person name="Meinhardt L.W."/>
            <person name="Bailey B.A."/>
            <person name="Cohen S.P."/>
        </authorList>
    </citation>
    <scope>NUCLEOTIDE SEQUENCE [LARGE SCALE GENOMIC DNA]</scope>
    <source>
        <strain evidence="3 4">GH-19</strain>
    </source>
</reference>
<dbReference type="InterPro" id="IPR036265">
    <property type="entry name" value="HIT-like_sf"/>
</dbReference>
<name>A0ABR1J104_9AGAR</name>
<organism evidence="3 4">
    <name type="scientific">Marasmiellus scandens</name>
    <dbReference type="NCBI Taxonomy" id="2682957"/>
    <lineage>
        <taxon>Eukaryota</taxon>
        <taxon>Fungi</taxon>
        <taxon>Dikarya</taxon>
        <taxon>Basidiomycota</taxon>
        <taxon>Agaricomycotina</taxon>
        <taxon>Agaricomycetes</taxon>
        <taxon>Agaricomycetidae</taxon>
        <taxon>Agaricales</taxon>
        <taxon>Marasmiineae</taxon>
        <taxon>Omphalotaceae</taxon>
        <taxon>Marasmiellus</taxon>
    </lineage>
</organism>
<dbReference type="InterPro" id="IPR001310">
    <property type="entry name" value="Histidine_triad_HIT"/>
</dbReference>
<keyword evidence="4" id="KW-1185">Reference proteome</keyword>
<evidence type="ECO:0000313" key="4">
    <source>
        <dbReference type="Proteomes" id="UP001498398"/>
    </source>
</evidence>
<evidence type="ECO:0000313" key="3">
    <source>
        <dbReference type="EMBL" id="KAK7446718.1"/>
    </source>
</evidence>
<dbReference type="PANTHER" id="PTHR46648:SF1">
    <property type="entry name" value="ADENOSINE 5'-MONOPHOSPHORAMIDASE HNT1"/>
    <property type="match status" value="1"/>
</dbReference>
<dbReference type="Gene3D" id="3.30.428.10">
    <property type="entry name" value="HIT-like"/>
    <property type="match status" value="1"/>
</dbReference>
<dbReference type="PANTHER" id="PTHR46648">
    <property type="entry name" value="HIT FAMILY PROTEIN 1"/>
    <property type="match status" value="1"/>
</dbReference>
<dbReference type="Pfam" id="PF01230">
    <property type="entry name" value="HIT"/>
    <property type="match status" value="1"/>
</dbReference>
<dbReference type="Proteomes" id="UP001498398">
    <property type="component" value="Unassembled WGS sequence"/>
</dbReference>
<comment type="caution">
    <text evidence="1">Lacks conserved residue(s) required for the propagation of feature annotation.</text>
</comment>
<evidence type="ECO:0000259" key="2">
    <source>
        <dbReference type="PROSITE" id="PS51084"/>
    </source>
</evidence>
<accession>A0ABR1J104</accession>
<evidence type="ECO:0000256" key="1">
    <source>
        <dbReference type="PROSITE-ProRule" id="PRU00464"/>
    </source>
</evidence>
<dbReference type="InterPro" id="IPR011146">
    <property type="entry name" value="HIT-like"/>
</dbReference>
<proteinExistence type="predicted"/>
<gene>
    <name evidence="3" type="ORF">VKT23_014413</name>
</gene>